<accession>A0AAW5SWZ0</accession>
<evidence type="ECO:0000259" key="2">
    <source>
        <dbReference type="Pfam" id="PF05305"/>
    </source>
</evidence>
<organism evidence="3 4">
    <name type="scientific">Mycolicibacterium porcinum</name>
    <dbReference type="NCBI Taxonomy" id="39693"/>
    <lineage>
        <taxon>Bacteria</taxon>
        <taxon>Bacillati</taxon>
        <taxon>Actinomycetota</taxon>
        <taxon>Actinomycetes</taxon>
        <taxon>Mycobacteriales</taxon>
        <taxon>Mycobacteriaceae</taxon>
        <taxon>Mycolicibacterium</taxon>
    </lineage>
</organism>
<evidence type="ECO:0000313" key="3">
    <source>
        <dbReference type="EMBL" id="MCV7386494.1"/>
    </source>
</evidence>
<reference evidence="3" key="2">
    <citation type="journal article" date="2022" name="BMC Genomics">
        <title>Comparative genome analysis of mycobacteria focusing on tRNA and non-coding RNA.</title>
        <authorList>
            <person name="Behra P.R.K."/>
            <person name="Pettersson B.M.F."/>
            <person name="Ramesh M."/>
            <person name="Das S."/>
            <person name="Dasgupta S."/>
            <person name="Kirsebom L.A."/>
        </authorList>
    </citation>
    <scope>NUCLEOTIDE SEQUENCE</scope>
    <source>
        <strain evidence="3">DSM 44242</strain>
    </source>
</reference>
<name>A0AAW5SWZ0_9MYCO</name>
<comment type="caution">
    <text evidence="3">The sequence shown here is derived from an EMBL/GenBank/DDBJ whole genome shotgun (WGS) entry which is preliminary data.</text>
</comment>
<dbReference type="Proteomes" id="UP001141659">
    <property type="component" value="Unassembled WGS sequence"/>
</dbReference>
<gene>
    <name evidence="3" type="ORF">H5P34_00335</name>
</gene>
<dbReference type="EMBL" id="JACKVC010000006">
    <property type="protein sequence ID" value="MCV7386494.1"/>
    <property type="molecule type" value="Genomic_DNA"/>
</dbReference>
<keyword evidence="1" id="KW-0732">Signal</keyword>
<evidence type="ECO:0000313" key="4">
    <source>
        <dbReference type="Proteomes" id="UP001141659"/>
    </source>
</evidence>
<feature type="chain" id="PRO_5043756174" evidence="1">
    <location>
        <begin position="29"/>
        <end position="118"/>
    </location>
</feature>
<reference evidence="3" key="1">
    <citation type="submission" date="2020-07" db="EMBL/GenBank/DDBJ databases">
        <authorList>
            <person name="Pettersson B.M.F."/>
            <person name="Behra P.R.K."/>
            <person name="Ramesh M."/>
            <person name="Das S."/>
            <person name="Dasgupta S."/>
            <person name="Kirsebom L.A."/>
        </authorList>
    </citation>
    <scope>NUCLEOTIDE SEQUENCE</scope>
    <source>
        <strain evidence="3">DSM 44242</strain>
    </source>
</reference>
<dbReference type="AlphaFoldDB" id="A0AAW5SWZ0"/>
<feature type="domain" description="DUF732" evidence="2">
    <location>
        <begin position="36"/>
        <end position="111"/>
    </location>
</feature>
<sequence>MSSLKRAKYLAGQVIAIGGVAAAGLVVAAPAAADTQSYLQKIHDAGINPPRGDLELKEWGWEICAMFLRGRSPVDVVRQTVYNSGSKPLHDMSEQQANLIVDTAVSDLCPDRDGGWDR</sequence>
<proteinExistence type="predicted"/>
<feature type="signal peptide" evidence="1">
    <location>
        <begin position="1"/>
        <end position="28"/>
    </location>
</feature>
<evidence type="ECO:0000256" key="1">
    <source>
        <dbReference type="SAM" id="SignalP"/>
    </source>
</evidence>
<protein>
    <submittedName>
        <fullName evidence="3">DUF732 domain-containing protein</fullName>
    </submittedName>
</protein>
<dbReference type="Pfam" id="PF05305">
    <property type="entry name" value="DUF732"/>
    <property type="match status" value="1"/>
</dbReference>
<dbReference type="InterPro" id="IPR007969">
    <property type="entry name" value="DUF732"/>
</dbReference>
<dbReference type="RefSeq" id="WP_081814160.1">
    <property type="nucleotide sequence ID" value="NZ_JACKVC010000006.1"/>
</dbReference>